<evidence type="ECO:0000313" key="2">
    <source>
        <dbReference type="Proteomes" id="UP000029990"/>
    </source>
</evidence>
<gene>
    <name evidence="1" type="ORF">N798_15860</name>
</gene>
<reference evidence="1 2" key="1">
    <citation type="submission" date="2013-08" db="EMBL/GenBank/DDBJ databases">
        <title>The genome sequence of Knoellia flava.</title>
        <authorList>
            <person name="Zhu W."/>
            <person name="Wang G."/>
        </authorList>
    </citation>
    <scope>NUCLEOTIDE SEQUENCE [LARGE SCALE GENOMIC DNA]</scope>
    <source>
        <strain evidence="1 2">TL1</strain>
    </source>
</reference>
<dbReference type="EMBL" id="AVPI01000067">
    <property type="protein sequence ID" value="KGN29088.1"/>
    <property type="molecule type" value="Genomic_DNA"/>
</dbReference>
<sequence>MVLVVPAALVGGGDDPVSRRAEGRSRRALVIDVSTVACTVWSVCSLR</sequence>
<accession>A0ABR4XA60</accession>
<keyword evidence="2" id="KW-1185">Reference proteome</keyword>
<dbReference type="Proteomes" id="UP000029990">
    <property type="component" value="Unassembled WGS sequence"/>
</dbReference>
<comment type="caution">
    <text evidence="1">The sequence shown here is derived from an EMBL/GenBank/DDBJ whole genome shotgun (WGS) entry which is preliminary data.</text>
</comment>
<name>A0ABR4XA60_9MICO</name>
<organism evidence="1 2">
    <name type="scientific">Knoellia flava TL1</name>
    <dbReference type="NCBI Taxonomy" id="1385518"/>
    <lineage>
        <taxon>Bacteria</taxon>
        <taxon>Bacillati</taxon>
        <taxon>Actinomycetota</taxon>
        <taxon>Actinomycetes</taxon>
        <taxon>Micrococcales</taxon>
        <taxon>Intrasporangiaceae</taxon>
        <taxon>Knoellia</taxon>
    </lineage>
</organism>
<proteinExistence type="predicted"/>
<protein>
    <submittedName>
        <fullName evidence="1">Uncharacterized protein</fullName>
    </submittedName>
</protein>
<evidence type="ECO:0000313" key="1">
    <source>
        <dbReference type="EMBL" id="KGN29088.1"/>
    </source>
</evidence>